<accession>A0A420DHA3</accession>
<reference evidence="1 2" key="1">
    <citation type="submission" date="2018-09" db="EMBL/GenBank/DDBJ databases">
        <title>Genomic Encyclopedia of Archaeal and Bacterial Type Strains, Phase II (KMG-II): from individual species to whole genera.</title>
        <authorList>
            <person name="Goeker M."/>
        </authorList>
    </citation>
    <scope>NUCLEOTIDE SEQUENCE [LARGE SCALE GENOMIC DNA]</scope>
    <source>
        <strain evidence="1 2">DSM 11458</strain>
    </source>
</reference>
<dbReference type="STRING" id="1443111.Z949_1846"/>
<keyword evidence="2" id="KW-1185">Reference proteome</keyword>
<dbReference type="EMBL" id="RAQK01000002">
    <property type="protein sequence ID" value="RKE93604.1"/>
    <property type="molecule type" value="Genomic_DNA"/>
</dbReference>
<evidence type="ECO:0000313" key="1">
    <source>
        <dbReference type="EMBL" id="RKE93604.1"/>
    </source>
</evidence>
<dbReference type="RefSeq" id="WP_025062347.1">
    <property type="nucleotide sequence ID" value="NZ_RAQK01000002.1"/>
</dbReference>
<sequence length="342" mass="35863">MKKIFAEGWKQYADAADLAQNWTFGRAPILIHSTPALSELRGSNGNAESLATRSFTPTSRVALSADVRIPADGAGTIIGFNPAGYASRNRGTSGESPKGVYLNINGLTPRLYYDILTGPTGSAVNSVLLASGAPVAPGQTHHIEIITDHSEGIANTRVYINGALSITHNYPRDRILSGFQALTFGEAAIHTFAVRSSDFPMVSNVFCYDPQDSGADPVGPLDIEYLLTPISNLGVGPARDSTGVPIIDNAWRDFDLSNTAVDAEIVDAEMVYRLAAINGQGAASAELALESLGLQVGGTAQHTITPGYAPKIHSFTLPSASLTPATINGLTLKARSIAQGGT</sequence>
<protein>
    <recommendedName>
        <fullName evidence="3">Concanavalin A-like lectin/glucanase superfamily protein</fullName>
    </recommendedName>
</protein>
<name>A0A420DHA3_9RHOB</name>
<evidence type="ECO:0000313" key="2">
    <source>
        <dbReference type="Proteomes" id="UP000284407"/>
    </source>
</evidence>
<gene>
    <name evidence="1" type="ORF">C8N30_2681</name>
</gene>
<evidence type="ECO:0008006" key="3">
    <source>
        <dbReference type="Google" id="ProtNLM"/>
    </source>
</evidence>
<proteinExistence type="predicted"/>
<comment type="caution">
    <text evidence="1">The sequence shown here is derived from an EMBL/GenBank/DDBJ whole genome shotgun (WGS) entry which is preliminary data.</text>
</comment>
<dbReference type="Gene3D" id="2.60.120.200">
    <property type="match status" value="1"/>
</dbReference>
<dbReference type="SUPFAM" id="SSF49899">
    <property type="entry name" value="Concanavalin A-like lectins/glucanases"/>
    <property type="match status" value="1"/>
</dbReference>
<dbReference type="AlphaFoldDB" id="A0A420DHA3"/>
<dbReference type="Proteomes" id="UP000284407">
    <property type="component" value="Unassembled WGS sequence"/>
</dbReference>
<organism evidence="1 2">
    <name type="scientific">Sulfitobacter guttiformis</name>
    <dbReference type="NCBI Taxonomy" id="74349"/>
    <lineage>
        <taxon>Bacteria</taxon>
        <taxon>Pseudomonadati</taxon>
        <taxon>Pseudomonadota</taxon>
        <taxon>Alphaproteobacteria</taxon>
        <taxon>Rhodobacterales</taxon>
        <taxon>Roseobacteraceae</taxon>
        <taxon>Sulfitobacter</taxon>
    </lineage>
</organism>
<dbReference type="InterPro" id="IPR013320">
    <property type="entry name" value="ConA-like_dom_sf"/>
</dbReference>